<dbReference type="SMART" id="SM00733">
    <property type="entry name" value="Mterf"/>
    <property type="match status" value="5"/>
</dbReference>
<protein>
    <recommendedName>
        <fullName evidence="8">Transcription termination factor MTERF2, chloroplastic</fullName>
    </recommendedName>
</protein>
<dbReference type="InParanoid" id="A0A0R0HT38"/>
<organism evidence="5">
    <name type="scientific">Glycine max</name>
    <name type="common">Soybean</name>
    <name type="synonym">Glycine hispida</name>
    <dbReference type="NCBI Taxonomy" id="3847"/>
    <lineage>
        <taxon>Eukaryota</taxon>
        <taxon>Viridiplantae</taxon>
        <taxon>Streptophyta</taxon>
        <taxon>Embryophyta</taxon>
        <taxon>Tracheophyta</taxon>
        <taxon>Spermatophyta</taxon>
        <taxon>Magnoliopsida</taxon>
        <taxon>eudicotyledons</taxon>
        <taxon>Gunneridae</taxon>
        <taxon>Pentapetalae</taxon>
        <taxon>rosids</taxon>
        <taxon>fabids</taxon>
        <taxon>Fabales</taxon>
        <taxon>Fabaceae</taxon>
        <taxon>Papilionoideae</taxon>
        <taxon>50 kb inversion clade</taxon>
        <taxon>NPAAA clade</taxon>
        <taxon>indigoferoid/millettioid clade</taxon>
        <taxon>Phaseoleae</taxon>
        <taxon>Glycine</taxon>
        <taxon>Glycine subgen. Soja</taxon>
    </lineage>
</organism>
<dbReference type="STRING" id="3847.A0A0R0HT38"/>
<dbReference type="InterPro" id="IPR038538">
    <property type="entry name" value="MTERF_sf"/>
</dbReference>
<keyword evidence="2" id="KW-0805">Transcription regulation</keyword>
<evidence type="ECO:0000256" key="3">
    <source>
        <dbReference type="ARBA" id="ARBA00022946"/>
    </source>
</evidence>
<dbReference type="Pfam" id="PF02536">
    <property type="entry name" value="mTERF"/>
    <property type="match status" value="2"/>
</dbReference>
<dbReference type="GO" id="GO:0006353">
    <property type="term" value="P:DNA-templated transcription termination"/>
    <property type="evidence" value="ECO:0007669"/>
    <property type="project" value="UniProtKB-KW"/>
</dbReference>
<feature type="compositionally biased region" description="Polar residues" evidence="4">
    <location>
        <begin position="104"/>
        <end position="114"/>
    </location>
</feature>
<dbReference type="FunCoup" id="A0A0R0HT38">
    <property type="interactions" value="1797"/>
</dbReference>
<dbReference type="EnsemblPlants" id="KRH29455">
    <property type="protein sequence ID" value="KRH29455"/>
    <property type="gene ID" value="GLYMA_11G117700"/>
</dbReference>
<dbReference type="Gene3D" id="1.25.70.10">
    <property type="entry name" value="Transcription termination factor 3, mitochondrial"/>
    <property type="match status" value="2"/>
</dbReference>
<dbReference type="PANTHER" id="PTHR13068">
    <property type="entry name" value="CGI-12 PROTEIN-RELATED"/>
    <property type="match status" value="1"/>
</dbReference>
<proteinExistence type="inferred from homology"/>
<comment type="similarity">
    <text evidence="1">Belongs to the mTERF family.</text>
</comment>
<feature type="region of interest" description="Disordered" evidence="4">
    <location>
        <begin position="100"/>
        <end position="135"/>
    </location>
</feature>
<dbReference type="Gramene" id="KRH29455">
    <property type="protein sequence ID" value="KRH29455"/>
    <property type="gene ID" value="GLYMA_11G117700"/>
</dbReference>
<evidence type="ECO:0000256" key="1">
    <source>
        <dbReference type="ARBA" id="ARBA00007692"/>
    </source>
</evidence>
<evidence type="ECO:0008006" key="8">
    <source>
        <dbReference type="Google" id="ProtNLM"/>
    </source>
</evidence>
<reference evidence="5 6" key="1">
    <citation type="journal article" date="2010" name="Nature">
        <title>Genome sequence of the palaeopolyploid soybean.</title>
        <authorList>
            <person name="Schmutz J."/>
            <person name="Cannon S.B."/>
            <person name="Schlueter J."/>
            <person name="Ma J."/>
            <person name="Mitros T."/>
            <person name="Nelson W."/>
            <person name="Hyten D.L."/>
            <person name="Song Q."/>
            <person name="Thelen J.J."/>
            <person name="Cheng J."/>
            <person name="Xu D."/>
            <person name="Hellsten U."/>
            <person name="May G.D."/>
            <person name="Yu Y."/>
            <person name="Sakurai T."/>
            <person name="Umezawa T."/>
            <person name="Bhattacharyya M.K."/>
            <person name="Sandhu D."/>
            <person name="Valliyodan B."/>
            <person name="Lindquist E."/>
            <person name="Peto M."/>
            <person name="Grant D."/>
            <person name="Shu S."/>
            <person name="Goodstein D."/>
            <person name="Barry K."/>
            <person name="Futrell-Griggs M."/>
            <person name="Abernathy B."/>
            <person name="Du J."/>
            <person name="Tian Z."/>
            <person name="Zhu L."/>
            <person name="Gill N."/>
            <person name="Joshi T."/>
            <person name="Libault M."/>
            <person name="Sethuraman A."/>
            <person name="Zhang X.-C."/>
            <person name="Shinozaki K."/>
            <person name="Nguyen H.T."/>
            <person name="Wing R.A."/>
            <person name="Cregan P."/>
            <person name="Specht J."/>
            <person name="Grimwood J."/>
            <person name="Rokhsar D."/>
            <person name="Stacey G."/>
            <person name="Shoemaker R.C."/>
            <person name="Jackson S.A."/>
        </authorList>
    </citation>
    <scope>NUCLEOTIDE SEQUENCE</scope>
    <source>
        <strain evidence="6">cv. Williams 82</strain>
        <tissue evidence="5">Callus</tissue>
    </source>
</reference>
<dbReference type="ExpressionAtlas" id="A0A0R0HT38">
    <property type="expression patterns" value="baseline and differential"/>
</dbReference>
<evidence type="ECO:0000256" key="4">
    <source>
        <dbReference type="SAM" id="MobiDB-lite"/>
    </source>
</evidence>
<dbReference type="OMA" id="LMGCSIP"/>
<evidence type="ECO:0000313" key="5">
    <source>
        <dbReference type="EMBL" id="KRH29455.1"/>
    </source>
</evidence>
<reference evidence="6" key="2">
    <citation type="submission" date="2018-02" db="UniProtKB">
        <authorList>
            <consortium name="EnsemblPlants"/>
        </authorList>
    </citation>
    <scope>IDENTIFICATION</scope>
    <source>
        <strain evidence="6">Williams 82</strain>
    </source>
</reference>
<dbReference type="Proteomes" id="UP000008827">
    <property type="component" value="Chromosome 11"/>
</dbReference>
<accession>A0A0R0HT38</accession>
<keyword evidence="2" id="KW-0804">Transcription</keyword>
<dbReference type="PANTHER" id="PTHR13068:SF98">
    <property type="entry name" value="TRANSCRIPTION TERMINATION FACTOR MTERF2, CHLOROPLASTIC"/>
    <property type="match status" value="1"/>
</dbReference>
<reference evidence="5" key="3">
    <citation type="submission" date="2018-07" db="EMBL/GenBank/DDBJ databases">
        <title>WGS assembly of Glycine max.</title>
        <authorList>
            <person name="Schmutz J."/>
            <person name="Cannon S."/>
            <person name="Schlueter J."/>
            <person name="Ma J."/>
            <person name="Mitros T."/>
            <person name="Nelson W."/>
            <person name="Hyten D."/>
            <person name="Song Q."/>
            <person name="Thelen J."/>
            <person name="Cheng J."/>
            <person name="Xu D."/>
            <person name="Hellsten U."/>
            <person name="May G."/>
            <person name="Yu Y."/>
            <person name="Sakurai T."/>
            <person name="Umezawa T."/>
            <person name="Bhattacharyya M."/>
            <person name="Sandhu D."/>
            <person name="Valliyodan B."/>
            <person name="Lindquist E."/>
            <person name="Peto M."/>
            <person name="Grant D."/>
            <person name="Shu S."/>
            <person name="Goodstein D."/>
            <person name="Barry K."/>
            <person name="Futrell-Griggs M."/>
            <person name="Abernathy B."/>
            <person name="Du J."/>
            <person name="Tian Z."/>
            <person name="Zhu L."/>
            <person name="Gill N."/>
            <person name="Joshi T."/>
            <person name="Libault M."/>
            <person name="Sethuraman A."/>
            <person name="Zhang X."/>
            <person name="Shinozaki K."/>
            <person name="Nguyen H."/>
            <person name="Wing R."/>
            <person name="Cregan P."/>
            <person name="Specht J."/>
            <person name="Grimwood J."/>
            <person name="Rokhsar D."/>
            <person name="Stacey G."/>
            <person name="Shoemaker R."/>
            <person name="Jackson S."/>
        </authorList>
    </citation>
    <scope>NUCLEOTIDE SEQUENCE</scope>
    <source>
        <tissue evidence="5">Callus</tissue>
    </source>
</reference>
<evidence type="ECO:0000256" key="2">
    <source>
        <dbReference type="ARBA" id="ARBA00022472"/>
    </source>
</evidence>
<gene>
    <name evidence="5" type="ORF">GLYMA_11G117700</name>
</gene>
<keyword evidence="2" id="KW-0806">Transcription termination</keyword>
<evidence type="ECO:0000313" key="7">
    <source>
        <dbReference type="Proteomes" id="UP000008827"/>
    </source>
</evidence>
<dbReference type="GO" id="GO:0009507">
    <property type="term" value="C:chloroplast"/>
    <property type="evidence" value="ECO:0000318"/>
    <property type="project" value="GO_Central"/>
</dbReference>
<dbReference type="InterPro" id="IPR003690">
    <property type="entry name" value="MTERF"/>
</dbReference>
<keyword evidence="3" id="KW-0809">Transit peptide</keyword>
<dbReference type="EMBL" id="CM000844">
    <property type="protein sequence ID" value="KRH29455.1"/>
    <property type="molecule type" value="Genomic_DNA"/>
</dbReference>
<dbReference type="AlphaFoldDB" id="A0A0R0HT38"/>
<name>A0A0R0HT38_SOYBN</name>
<sequence>MFISCQKYNLYLLCSSVPLRNSTTCSIFNCQNPNEHHSILRQPNSKSTAYLLHHLSHKDDGAPIPIPIPKPSELQDPMPHEEKVKVLELSLVRKRSPQFPGSIYAQSPSDSDVGSSLPPLRTLFQSSDGKDNEEEEEEMIMRALEIRRKVTEEVFKEAVRKGKFGITYTTNLVTRLSGFIDYIMIEAANLKRLPEFSNSTFNLRAKIVIDDSKVVPLIRWLKHNAISFPRIAKLILMSRGNLEAVRSFVEWLKSVYVKGEFLGVVMVNAGDNIFQRSHAELDEIVLYLESNGVRRDWMEYVISRCPQLLSYSLDEVKTRAQIYHDMGLNEKDFGTMVFDFPKVLGYYSMEEMNAKVNYLKEFGLQSKDVVRLIAFRPQLMACSIDERWKPLVNVVDSEIKFPMITVLFPEGNADNFIVKVRFFEDIGVRNDAIDNMLVIFLMTKAGVSEKDIAKVVALGPELLGCNIAHKLDVNVKYFLCLGIRLRQLGEMIADFPMLLRYNPDVLRPNYSLEGRIIPRHKVLVENQINIKLRYIMLTSTDEEFNKMVKGIIRKRLRFESAVTNEDTT</sequence>
<keyword evidence="7" id="KW-1185">Reference proteome</keyword>
<dbReference type="GO" id="GO:0003676">
    <property type="term" value="F:nucleic acid binding"/>
    <property type="evidence" value="ECO:0007669"/>
    <property type="project" value="InterPro"/>
</dbReference>
<evidence type="ECO:0000313" key="6">
    <source>
        <dbReference type="EnsemblPlants" id="KRH29455"/>
    </source>
</evidence>